<sequence>MEVIESLRGQVDPITHIHSLVGKRYRIEDRYRVGREKIREFARAVQDFHPAHWDEDTAATYGYRALPASATFTCLLMGAVQRAMSEVLVGIDMTSTVQTDQVFRFHGPVLAGDEITSNVSLHSFRQAFGGDMIVIENAITNQREELVITAHTSVIARSEATDDAERIAAGLLAVARQDLTRPPRLLPWPTPLREASTAAPGPHGRAFDTVSVGEELSPDTVRLSLGDLVNYAGVSGDPNPIHFHSGAAELVGLDRGVVAHGMLTMGLGAGFVTKWVDDPGTLRRYSVRMTSPVYVGNDGRSDIEFRGRVKSVDPETRTATIALTATHDGKKIFGRATAEVGLR</sequence>
<evidence type="ECO:0000259" key="4">
    <source>
        <dbReference type="Pfam" id="PF13452"/>
    </source>
</evidence>
<proteinExistence type="inferred from homology"/>
<dbReference type="Pfam" id="PF13452">
    <property type="entry name" value="FAS1_DH_region"/>
    <property type="match status" value="1"/>
</dbReference>
<dbReference type="Pfam" id="PF01575">
    <property type="entry name" value="MaoC_dehydratas"/>
    <property type="match status" value="1"/>
</dbReference>
<organism evidence="5 6">
    <name type="scientific">Nocardia aurea</name>
    <dbReference type="NCBI Taxonomy" id="2144174"/>
    <lineage>
        <taxon>Bacteria</taxon>
        <taxon>Bacillati</taxon>
        <taxon>Actinomycetota</taxon>
        <taxon>Actinomycetes</taxon>
        <taxon>Mycobacteriales</taxon>
        <taxon>Nocardiaceae</taxon>
        <taxon>Nocardia</taxon>
    </lineage>
</organism>
<dbReference type="PANTHER" id="PTHR43437:SF3">
    <property type="entry name" value="HYDROXYACYL-THIOESTER DEHYDRATASE TYPE 2, MITOCHONDRIAL"/>
    <property type="match status" value="1"/>
</dbReference>
<keyword evidence="6" id="KW-1185">Reference proteome</keyword>
<dbReference type="Gene3D" id="3.10.129.10">
    <property type="entry name" value="Hotdog Thioesterase"/>
    <property type="match status" value="2"/>
</dbReference>
<dbReference type="NCBIfam" id="NF040620">
    <property type="entry name" value="fused_HadA_HadB"/>
    <property type="match status" value="1"/>
</dbReference>
<feature type="domain" description="FAS1-like dehydratase" evidence="4">
    <location>
        <begin position="20"/>
        <end position="149"/>
    </location>
</feature>
<accession>A0ABV3G1T5</accession>
<evidence type="ECO:0000313" key="5">
    <source>
        <dbReference type="EMBL" id="MEV0711652.1"/>
    </source>
</evidence>
<dbReference type="CDD" id="cd03441">
    <property type="entry name" value="R_hydratase_like"/>
    <property type="match status" value="1"/>
</dbReference>
<feature type="domain" description="MaoC-like" evidence="3">
    <location>
        <begin position="216"/>
        <end position="320"/>
    </location>
</feature>
<comment type="similarity">
    <text evidence="1">Belongs to the enoyl-CoA hydratase/isomerase family.</text>
</comment>
<dbReference type="InterPro" id="IPR002539">
    <property type="entry name" value="MaoC-like_dom"/>
</dbReference>
<evidence type="ECO:0000313" key="6">
    <source>
        <dbReference type="Proteomes" id="UP001551695"/>
    </source>
</evidence>
<reference evidence="5 6" key="1">
    <citation type="submission" date="2024-06" db="EMBL/GenBank/DDBJ databases">
        <title>The Natural Products Discovery Center: Release of the First 8490 Sequenced Strains for Exploring Actinobacteria Biosynthetic Diversity.</title>
        <authorList>
            <person name="Kalkreuter E."/>
            <person name="Kautsar S.A."/>
            <person name="Yang D."/>
            <person name="Bader C.D."/>
            <person name="Teijaro C.N."/>
            <person name="Fluegel L."/>
            <person name="Davis C.M."/>
            <person name="Simpson J.R."/>
            <person name="Lauterbach L."/>
            <person name="Steele A.D."/>
            <person name="Gui C."/>
            <person name="Meng S."/>
            <person name="Li G."/>
            <person name="Viehrig K."/>
            <person name="Ye F."/>
            <person name="Su P."/>
            <person name="Kiefer A.F."/>
            <person name="Nichols A."/>
            <person name="Cepeda A.J."/>
            <person name="Yan W."/>
            <person name="Fan B."/>
            <person name="Jiang Y."/>
            <person name="Adhikari A."/>
            <person name="Zheng C.-J."/>
            <person name="Schuster L."/>
            <person name="Cowan T.M."/>
            <person name="Smanski M.J."/>
            <person name="Chevrette M.G."/>
            <person name="De Carvalho L.P.S."/>
            <person name="Shen B."/>
        </authorList>
    </citation>
    <scope>NUCLEOTIDE SEQUENCE [LARGE SCALE GENOMIC DNA]</scope>
    <source>
        <strain evidence="5 6">NPDC050403</strain>
    </source>
</reference>
<dbReference type="InterPro" id="IPR029069">
    <property type="entry name" value="HotDog_dom_sf"/>
</dbReference>
<gene>
    <name evidence="5" type="ORF">AB0I48_29250</name>
</gene>
<dbReference type="InterPro" id="IPR050965">
    <property type="entry name" value="UPF0336/Enoyl-CoA_hydratase"/>
</dbReference>
<protein>
    <submittedName>
        <fullName evidence="5">Fused (3R)-hydroxyacyl-ACP dehydratase subunits HadA/HadB</fullName>
    </submittedName>
</protein>
<comment type="caution">
    <text evidence="5">The sequence shown here is derived from an EMBL/GenBank/DDBJ whole genome shotgun (WGS) entry which is preliminary data.</text>
</comment>
<dbReference type="RefSeq" id="WP_355086421.1">
    <property type="nucleotide sequence ID" value="NZ_JBEXKW010000023.1"/>
</dbReference>
<evidence type="ECO:0000256" key="1">
    <source>
        <dbReference type="ARBA" id="ARBA00005254"/>
    </source>
</evidence>
<name>A0ABV3G1T5_9NOCA</name>
<evidence type="ECO:0000259" key="3">
    <source>
        <dbReference type="Pfam" id="PF01575"/>
    </source>
</evidence>
<dbReference type="EMBL" id="JBFAKC010000016">
    <property type="protein sequence ID" value="MEV0711652.1"/>
    <property type="molecule type" value="Genomic_DNA"/>
</dbReference>
<evidence type="ECO:0000256" key="2">
    <source>
        <dbReference type="SAM" id="MobiDB-lite"/>
    </source>
</evidence>
<dbReference type="PANTHER" id="PTHR43437">
    <property type="entry name" value="HYDROXYACYL-THIOESTER DEHYDRATASE TYPE 2, MITOCHONDRIAL-RELATED"/>
    <property type="match status" value="1"/>
</dbReference>
<dbReference type="Proteomes" id="UP001551695">
    <property type="component" value="Unassembled WGS sequence"/>
</dbReference>
<dbReference type="InterPro" id="IPR039569">
    <property type="entry name" value="FAS1-like_DH_region"/>
</dbReference>
<dbReference type="SUPFAM" id="SSF54637">
    <property type="entry name" value="Thioesterase/thiol ester dehydrase-isomerase"/>
    <property type="match status" value="2"/>
</dbReference>
<feature type="region of interest" description="Disordered" evidence="2">
    <location>
        <begin position="185"/>
        <end position="204"/>
    </location>
</feature>